<feature type="non-terminal residue" evidence="3">
    <location>
        <position position="1"/>
    </location>
</feature>
<proteinExistence type="predicted"/>
<keyword evidence="1" id="KW-0343">GTPase activation</keyword>
<keyword evidence="4" id="KW-1185">Reference proteome</keyword>
<comment type="caution">
    <text evidence="3">The sequence shown here is derived from an EMBL/GenBank/DDBJ whole genome shotgun (WGS) entry which is preliminary data.</text>
</comment>
<name>A0A1Y1X112_9FUNG</name>
<dbReference type="GO" id="GO:0005096">
    <property type="term" value="F:GTPase activator activity"/>
    <property type="evidence" value="ECO:0007669"/>
    <property type="project" value="UniProtKB-KW"/>
</dbReference>
<evidence type="ECO:0000313" key="4">
    <source>
        <dbReference type="Proteomes" id="UP000193944"/>
    </source>
</evidence>
<dbReference type="Proteomes" id="UP000193944">
    <property type="component" value="Unassembled WGS sequence"/>
</dbReference>
<dbReference type="InterPro" id="IPR008936">
    <property type="entry name" value="Rho_GTPase_activation_prot"/>
</dbReference>
<accession>A0A1Y1X112</accession>
<dbReference type="OrthoDB" id="3196451at2759"/>
<dbReference type="CDD" id="cd00159">
    <property type="entry name" value="RhoGAP"/>
    <property type="match status" value="1"/>
</dbReference>
<organism evidence="3 4">
    <name type="scientific">Anaeromyces robustus</name>
    <dbReference type="NCBI Taxonomy" id="1754192"/>
    <lineage>
        <taxon>Eukaryota</taxon>
        <taxon>Fungi</taxon>
        <taxon>Fungi incertae sedis</taxon>
        <taxon>Chytridiomycota</taxon>
        <taxon>Chytridiomycota incertae sedis</taxon>
        <taxon>Neocallimastigomycetes</taxon>
        <taxon>Neocallimastigales</taxon>
        <taxon>Neocallimastigaceae</taxon>
        <taxon>Anaeromyces</taxon>
    </lineage>
</organism>
<evidence type="ECO:0000256" key="1">
    <source>
        <dbReference type="ARBA" id="ARBA00022468"/>
    </source>
</evidence>
<dbReference type="EMBL" id="MCFG01000177">
    <property type="protein sequence ID" value="ORX79382.1"/>
    <property type="molecule type" value="Genomic_DNA"/>
</dbReference>
<reference evidence="3 4" key="1">
    <citation type="submission" date="2016-08" db="EMBL/GenBank/DDBJ databases">
        <title>A Parts List for Fungal Cellulosomes Revealed by Comparative Genomics.</title>
        <authorList>
            <consortium name="DOE Joint Genome Institute"/>
            <person name="Haitjema C.H."/>
            <person name="Gilmore S.P."/>
            <person name="Henske J.K."/>
            <person name="Solomon K.V."/>
            <person name="De Groot R."/>
            <person name="Kuo A."/>
            <person name="Mondo S.J."/>
            <person name="Salamov A.A."/>
            <person name="Labutti K."/>
            <person name="Zhao Z."/>
            <person name="Chiniquy J."/>
            <person name="Barry K."/>
            <person name="Brewer H.M."/>
            <person name="Purvine S.O."/>
            <person name="Wright A.T."/>
            <person name="Boxma B."/>
            <person name="Van Alen T."/>
            <person name="Hackstein J.H."/>
            <person name="Baker S.E."/>
            <person name="Grigoriev I.V."/>
            <person name="O'Malley M.A."/>
        </authorList>
    </citation>
    <scope>NUCLEOTIDE SEQUENCE [LARGE SCALE GENOMIC DNA]</scope>
    <source>
        <strain evidence="3 4">S4</strain>
    </source>
</reference>
<dbReference type="PROSITE" id="PS50238">
    <property type="entry name" value="RHOGAP"/>
    <property type="match status" value="1"/>
</dbReference>
<dbReference type="Pfam" id="PF00620">
    <property type="entry name" value="RhoGAP"/>
    <property type="match status" value="1"/>
</dbReference>
<dbReference type="Gene3D" id="1.10.555.10">
    <property type="entry name" value="Rho GTPase activation protein"/>
    <property type="match status" value="1"/>
</dbReference>
<dbReference type="InterPro" id="IPR051025">
    <property type="entry name" value="RhoGAP"/>
</dbReference>
<evidence type="ECO:0000313" key="3">
    <source>
        <dbReference type="EMBL" id="ORX79382.1"/>
    </source>
</evidence>
<dbReference type="STRING" id="1754192.A0A1Y1X112"/>
<evidence type="ECO:0000259" key="2">
    <source>
        <dbReference type="PROSITE" id="PS50238"/>
    </source>
</evidence>
<gene>
    <name evidence="3" type="ORF">BCR32DRAFT_180893</name>
</gene>
<dbReference type="InterPro" id="IPR000198">
    <property type="entry name" value="RhoGAP_dom"/>
</dbReference>
<feature type="domain" description="Rho-GAP" evidence="2">
    <location>
        <begin position="40"/>
        <end position="230"/>
    </location>
</feature>
<dbReference type="AlphaFoldDB" id="A0A1Y1X112"/>
<protein>
    <submittedName>
        <fullName evidence="3">RhoGAP-domain-containing protein</fullName>
    </submittedName>
</protein>
<sequence>AKNKGSSPKWWSYWKKESKNSMSCSVFKTPLNTSILYASVSLDSVDEENPRRIPIIVYKCVQYLKKYGLKKEGLFRVNGNERRIKASVKTFDEPPYLGPDTFENLSVYDIAGLLKLYIRGLPDSLFPSEIYLPLLKYYSKYTNENDRIKILQLFLMMFPRNYLILLEYLFDLFNLITQYSEYNQMTSGNLAKIFAPNLIKPAPPSEPSLKDYEITSSIIQFMIDHDEDFHISRTD</sequence>
<dbReference type="SUPFAM" id="SSF48350">
    <property type="entry name" value="GTPase activation domain, GAP"/>
    <property type="match status" value="1"/>
</dbReference>
<dbReference type="SMART" id="SM00324">
    <property type="entry name" value="RhoGAP"/>
    <property type="match status" value="1"/>
</dbReference>
<reference evidence="3 4" key="2">
    <citation type="submission" date="2016-08" db="EMBL/GenBank/DDBJ databases">
        <title>Pervasive Adenine N6-methylation of Active Genes in Fungi.</title>
        <authorList>
            <consortium name="DOE Joint Genome Institute"/>
            <person name="Mondo S.J."/>
            <person name="Dannebaum R.O."/>
            <person name="Kuo R.C."/>
            <person name="Labutti K."/>
            <person name="Haridas S."/>
            <person name="Kuo A."/>
            <person name="Salamov A."/>
            <person name="Ahrendt S.R."/>
            <person name="Lipzen A."/>
            <person name="Sullivan W."/>
            <person name="Andreopoulos W.B."/>
            <person name="Clum A."/>
            <person name="Lindquist E."/>
            <person name="Daum C."/>
            <person name="Ramamoorthy G.K."/>
            <person name="Gryganskyi A."/>
            <person name="Culley D."/>
            <person name="Magnuson J.K."/>
            <person name="James T.Y."/>
            <person name="O'Malley M.A."/>
            <person name="Stajich J.E."/>
            <person name="Spatafora J.W."/>
            <person name="Visel A."/>
            <person name="Grigoriev I.V."/>
        </authorList>
    </citation>
    <scope>NUCLEOTIDE SEQUENCE [LARGE SCALE GENOMIC DNA]</scope>
    <source>
        <strain evidence="3 4">S4</strain>
    </source>
</reference>
<dbReference type="GO" id="GO:0007165">
    <property type="term" value="P:signal transduction"/>
    <property type="evidence" value="ECO:0007669"/>
    <property type="project" value="InterPro"/>
</dbReference>
<feature type="non-terminal residue" evidence="3">
    <location>
        <position position="235"/>
    </location>
</feature>
<dbReference type="PANTHER" id="PTHR15228">
    <property type="entry name" value="SPERMATHECAL PHYSIOLOGY VARIANT"/>
    <property type="match status" value="1"/>
</dbReference>
<dbReference type="PANTHER" id="PTHR15228:SF25">
    <property type="entry name" value="F-BAR DOMAIN-CONTAINING PROTEIN"/>
    <property type="match status" value="1"/>
</dbReference>